<dbReference type="EMBL" id="LR797246">
    <property type="protein sequence ID" value="CAB4195652.1"/>
    <property type="molecule type" value="Genomic_DNA"/>
</dbReference>
<name>A0A6J5RHT6_9CAUD</name>
<evidence type="ECO:0000313" key="1">
    <source>
        <dbReference type="EMBL" id="CAB4195652.1"/>
    </source>
</evidence>
<protein>
    <submittedName>
        <fullName evidence="1">Uncharacterized protein</fullName>
    </submittedName>
</protein>
<sequence>MRTPFFECEDCFLEVHAPLYGFILLLAKGRKLPLIFDPGEGIHGDYSIDETTTIGKVK</sequence>
<gene>
    <name evidence="1" type="ORF">UFOVP1299_25</name>
</gene>
<proteinExistence type="predicted"/>
<reference evidence="1" key="1">
    <citation type="submission" date="2020-05" db="EMBL/GenBank/DDBJ databases">
        <authorList>
            <person name="Chiriac C."/>
            <person name="Salcher M."/>
            <person name="Ghai R."/>
            <person name="Kavagutti S V."/>
        </authorList>
    </citation>
    <scope>NUCLEOTIDE SEQUENCE</scope>
</reference>
<organism evidence="1">
    <name type="scientific">uncultured Caudovirales phage</name>
    <dbReference type="NCBI Taxonomy" id="2100421"/>
    <lineage>
        <taxon>Viruses</taxon>
        <taxon>Duplodnaviria</taxon>
        <taxon>Heunggongvirae</taxon>
        <taxon>Uroviricota</taxon>
        <taxon>Caudoviricetes</taxon>
        <taxon>Peduoviridae</taxon>
        <taxon>Maltschvirus</taxon>
        <taxon>Maltschvirus maltsch</taxon>
    </lineage>
</organism>
<accession>A0A6J5RHT6</accession>